<accession>A0A367WR51</accession>
<dbReference type="OrthoDB" id="7341024at2"/>
<proteinExistence type="predicted"/>
<dbReference type="EMBL" id="JPWI01000011">
    <property type="protein sequence ID" value="RCK43945.1"/>
    <property type="molecule type" value="Genomic_DNA"/>
</dbReference>
<protein>
    <submittedName>
        <fullName evidence="1">Uncharacterized protein</fullName>
    </submittedName>
</protein>
<dbReference type="PROSITE" id="PS51257">
    <property type="entry name" value="PROKAR_LIPOPROTEIN"/>
    <property type="match status" value="1"/>
</dbReference>
<dbReference type="Proteomes" id="UP000252255">
    <property type="component" value="Unassembled WGS sequence"/>
</dbReference>
<sequence>MKTNKLLGFAVMGTTLLLAGCQTTRDYSFSEWREQPVGKSRFNIPTISNIPVTKLEQNDRNNGQVQNEKWELECGKGIVTSAYTFDVWFTQQTEQKLKDEEQFRQEFAKNNIEILKAFPVTSNDNGRAVGYYADANIGSISDCKVAKFGFRATRGQKIYDNDHGGIDAVVSVFYCGEPELNINKLIQGISLVNDRDAYAATVAALPTPQCPARKTSASTSSPSFEDSDWATARKGKYDRTFAITWGSGFSDEYLETKIDLKDYGGTMEFVGPNSANCKMQLSVSKYDSPAEGTWFANCDKGDFASGTFTLDRQRNLTGEGTDQDDKAVDFTLWLPETEA</sequence>
<comment type="caution">
    <text evidence="1">The sequence shown here is derived from an EMBL/GenBank/DDBJ whole genome shotgun (WGS) entry which is preliminary data.</text>
</comment>
<organism evidence="1 2">
    <name type="scientific">Thalassospira profundimaris</name>
    <dbReference type="NCBI Taxonomy" id="502049"/>
    <lineage>
        <taxon>Bacteria</taxon>
        <taxon>Pseudomonadati</taxon>
        <taxon>Pseudomonadota</taxon>
        <taxon>Alphaproteobacteria</taxon>
        <taxon>Rhodospirillales</taxon>
        <taxon>Thalassospiraceae</taxon>
        <taxon>Thalassospira</taxon>
    </lineage>
</organism>
<dbReference type="RefSeq" id="WP_114099090.1">
    <property type="nucleotide sequence ID" value="NZ_JPWI01000011.1"/>
</dbReference>
<dbReference type="AlphaFoldDB" id="A0A367WR51"/>
<evidence type="ECO:0000313" key="1">
    <source>
        <dbReference type="EMBL" id="RCK43945.1"/>
    </source>
</evidence>
<evidence type="ECO:0000313" key="2">
    <source>
        <dbReference type="Proteomes" id="UP000252255"/>
    </source>
</evidence>
<reference evidence="1 2" key="1">
    <citation type="submission" date="2014-07" db="EMBL/GenBank/DDBJ databases">
        <title>Draft genome sequence of Thalassospira profundimaris PR54-5.</title>
        <authorList>
            <person name="Lai Q."/>
            <person name="Shao Z."/>
        </authorList>
    </citation>
    <scope>NUCLEOTIDE SEQUENCE [LARGE SCALE GENOMIC DNA]</scope>
    <source>
        <strain evidence="1 2">PR54-5</strain>
    </source>
</reference>
<name>A0A367WR51_9PROT</name>
<gene>
    <name evidence="1" type="ORF">TH30_16400</name>
</gene>